<accession>A0A080N2J1</accession>
<gene>
    <name evidence="2" type="ORF">BBOMB_0550</name>
</gene>
<organism evidence="2 3">
    <name type="scientific">Bifidobacterium bombi DSM 19703</name>
    <dbReference type="NCBI Taxonomy" id="1341695"/>
    <lineage>
        <taxon>Bacteria</taxon>
        <taxon>Bacillati</taxon>
        <taxon>Actinomycetota</taxon>
        <taxon>Actinomycetes</taxon>
        <taxon>Bifidobacteriales</taxon>
        <taxon>Bifidobacteriaceae</taxon>
        <taxon>Bifidobacterium</taxon>
    </lineage>
</organism>
<dbReference type="AlphaFoldDB" id="A0A080N2J1"/>
<protein>
    <recommendedName>
        <fullName evidence="1">IrrE N-terminal-like domain-containing protein</fullName>
    </recommendedName>
</protein>
<dbReference type="EMBL" id="ATLK01000001">
    <property type="protein sequence ID" value="KFF31213.1"/>
    <property type="molecule type" value="Genomic_DNA"/>
</dbReference>
<name>A0A080N2J1_9BIFI</name>
<evidence type="ECO:0000313" key="2">
    <source>
        <dbReference type="EMBL" id="KFF31213.1"/>
    </source>
</evidence>
<feature type="domain" description="IrrE N-terminal-like" evidence="1">
    <location>
        <begin position="30"/>
        <end position="118"/>
    </location>
</feature>
<dbReference type="eggNOG" id="ENOG502ZX0Y">
    <property type="taxonomic scope" value="Bacteria"/>
</dbReference>
<dbReference type="RefSeq" id="WP_052377363.1">
    <property type="nucleotide sequence ID" value="NZ_ATLK01000001.1"/>
</dbReference>
<dbReference type="InterPro" id="IPR010359">
    <property type="entry name" value="IrrE_HExxH"/>
</dbReference>
<comment type="caution">
    <text evidence="2">The sequence shown here is derived from an EMBL/GenBank/DDBJ whole genome shotgun (WGS) entry which is preliminary data.</text>
</comment>
<reference evidence="2 3" key="1">
    <citation type="journal article" date="2014" name="Appl. Environ. Microbiol.">
        <title>Genomic encyclopedia of type strains of the genus Bifidobacterium.</title>
        <authorList>
            <person name="Milani C."/>
            <person name="Lugli G.A."/>
            <person name="Duranti S."/>
            <person name="Turroni F."/>
            <person name="Bottacini F."/>
            <person name="Mangifesta M."/>
            <person name="Sanchez B."/>
            <person name="Viappiani A."/>
            <person name="Mancabelli L."/>
            <person name="Taminiau B."/>
            <person name="Delcenserie V."/>
            <person name="Barrangou R."/>
            <person name="Margolles A."/>
            <person name="van Sinderen D."/>
            <person name="Ventura M."/>
        </authorList>
    </citation>
    <scope>NUCLEOTIDE SEQUENCE [LARGE SCALE GENOMIC DNA]</scope>
    <source>
        <strain evidence="2 3">DSM 19703</strain>
    </source>
</reference>
<sequence length="147" mass="16840">MTYAQMRWWVHDNLDVQVHSAALPGHLLGLYDAVKNVILIDLHTTYTQRRCTLVHELVHYYYQDAGRDGLYATSCERRARRETACTLINPAAYARAEEMYDADRYSIADELDVTVGIVDDYQSLLREWCCQGRSLDYDRSGSVPASA</sequence>
<dbReference type="Pfam" id="PF06114">
    <property type="entry name" value="Peptidase_M78"/>
    <property type="match status" value="1"/>
</dbReference>
<dbReference type="Gene3D" id="1.10.10.2910">
    <property type="match status" value="1"/>
</dbReference>
<evidence type="ECO:0000259" key="1">
    <source>
        <dbReference type="Pfam" id="PF06114"/>
    </source>
</evidence>
<evidence type="ECO:0000313" key="3">
    <source>
        <dbReference type="Proteomes" id="UP000028730"/>
    </source>
</evidence>
<dbReference type="Proteomes" id="UP000028730">
    <property type="component" value="Unassembled WGS sequence"/>
</dbReference>
<proteinExistence type="predicted"/>
<dbReference type="OrthoDB" id="4727201at2"/>
<keyword evidence="3" id="KW-1185">Reference proteome</keyword>